<comment type="catalytic activity">
    <reaction evidence="1 20">
        <text>2 a phenolic donor + H2O2 = 2 a phenolic radical donor + 2 H2O</text>
        <dbReference type="Rhea" id="RHEA:56136"/>
        <dbReference type="ChEBI" id="CHEBI:15377"/>
        <dbReference type="ChEBI" id="CHEBI:16240"/>
        <dbReference type="ChEBI" id="CHEBI:139520"/>
        <dbReference type="ChEBI" id="CHEBI:139521"/>
        <dbReference type="EC" id="1.11.1.7"/>
    </reaction>
</comment>
<accession>A0AAP0PTF3</accession>
<feature type="disulfide bond" evidence="19">
    <location>
        <begin position="247"/>
        <end position="279"/>
    </location>
</feature>
<comment type="cofactor">
    <cofactor evidence="17 20">
        <name>heme b</name>
        <dbReference type="ChEBI" id="CHEBI:60344"/>
    </cofactor>
    <text evidence="17 20">Binds 1 heme b (iron(II)-protoporphyrin IX) group per subunit.</text>
</comment>
<feature type="binding site" evidence="17">
    <location>
        <position position="107"/>
    </location>
    <ligand>
        <name>Ca(2+)</name>
        <dbReference type="ChEBI" id="CHEBI:29108"/>
        <label>1</label>
    </ligand>
</feature>
<keyword evidence="8" id="KW-0732">Signal</keyword>
<protein>
    <recommendedName>
        <fullName evidence="3 20">Peroxidase</fullName>
        <ecNumber evidence="3 20">1.11.1.7</ecNumber>
    </recommendedName>
</protein>
<dbReference type="Gene3D" id="1.10.520.10">
    <property type="match status" value="1"/>
</dbReference>
<dbReference type="Gene3D" id="1.10.420.10">
    <property type="entry name" value="Peroxidase, domain 2"/>
    <property type="match status" value="1"/>
</dbReference>
<evidence type="ECO:0000256" key="9">
    <source>
        <dbReference type="ARBA" id="ARBA00022837"/>
    </source>
</evidence>
<dbReference type="AlphaFoldDB" id="A0AAP0PTF3"/>
<keyword evidence="13" id="KW-0325">Glycoprotein</keyword>
<evidence type="ECO:0000256" key="5">
    <source>
        <dbReference type="ARBA" id="ARBA00022559"/>
    </source>
</evidence>
<dbReference type="FunFam" id="1.10.420.10:FF:000008">
    <property type="entry name" value="Peroxidase"/>
    <property type="match status" value="1"/>
</dbReference>
<feature type="binding site" evidence="17">
    <location>
        <position position="241"/>
    </location>
    <ligand>
        <name>Ca(2+)</name>
        <dbReference type="ChEBI" id="CHEBI:29108"/>
        <label>2</label>
    </ligand>
</feature>
<dbReference type="SUPFAM" id="SSF48113">
    <property type="entry name" value="Heme-dependent peroxidases"/>
    <property type="match status" value="1"/>
</dbReference>
<feature type="disulfide bond" evidence="19">
    <location>
        <begin position="70"/>
        <end position="149"/>
    </location>
</feature>
<evidence type="ECO:0000313" key="22">
    <source>
        <dbReference type="EMBL" id="KAK9155843.1"/>
    </source>
</evidence>
<comment type="similarity">
    <text evidence="20">Belongs to the peroxidase family. Classical plant (class III) peroxidase subfamily.</text>
</comment>
<gene>
    <name evidence="22" type="ORF">Sjap_003323</name>
</gene>
<feature type="binding site" evidence="17">
    <location>
        <position position="102"/>
    </location>
    <ligand>
        <name>Ca(2+)</name>
        <dbReference type="ChEBI" id="CHEBI:29108"/>
        <label>1</label>
    </ligand>
</feature>
<dbReference type="InterPro" id="IPR000823">
    <property type="entry name" value="Peroxidase_pln"/>
</dbReference>
<evidence type="ECO:0000256" key="14">
    <source>
        <dbReference type="ARBA" id="ARBA00023324"/>
    </source>
</evidence>
<feature type="domain" description="Plant heme peroxidase family profile" evidence="21">
    <location>
        <begin position="60"/>
        <end position="372"/>
    </location>
</feature>
<feature type="disulfide bond" evidence="19">
    <location>
        <begin position="103"/>
        <end position="108"/>
    </location>
</feature>
<dbReference type="EC" id="1.11.1.7" evidence="3 20"/>
<comment type="caution">
    <text evidence="22">The sequence shown here is derived from an EMBL/GenBank/DDBJ whole genome shotgun (WGS) entry which is preliminary data.</text>
</comment>
<dbReference type="PROSITE" id="PS50873">
    <property type="entry name" value="PEROXIDASE_4"/>
    <property type="match status" value="1"/>
</dbReference>
<feature type="binding site" evidence="17">
    <location>
        <position position="105"/>
    </location>
    <ligand>
        <name>Ca(2+)</name>
        <dbReference type="ChEBI" id="CHEBI:29108"/>
        <label>1</label>
    </ligand>
</feature>
<feature type="binding site" evidence="17">
    <location>
        <position position="291"/>
    </location>
    <ligand>
        <name>Ca(2+)</name>
        <dbReference type="ChEBI" id="CHEBI:29108"/>
        <label>2</label>
    </ligand>
</feature>
<evidence type="ECO:0000256" key="6">
    <source>
        <dbReference type="ARBA" id="ARBA00022617"/>
    </source>
</evidence>
<evidence type="ECO:0000256" key="17">
    <source>
        <dbReference type="PIRSR" id="PIRSR600823-3"/>
    </source>
</evidence>
<dbReference type="PRINTS" id="PR00458">
    <property type="entry name" value="PEROXIDASE"/>
</dbReference>
<keyword evidence="10 20" id="KW-0560">Oxidoreductase</keyword>
<dbReference type="GO" id="GO:0042744">
    <property type="term" value="P:hydrogen peroxide catabolic process"/>
    <property type="evidence" value="ECO:0007669"/>
    <property type="project" value="UniProtKB-KW"/>
</dbReference>
<dbReference type="PANTHER" id="PTHR31235">
    <property type="entry name" value="PEROXIDASE 25-RELATED"/>
    <property type="match status" value="1"/>
</dbReference>
<evidence type="ECO:0000256" key="7">
    <source>
        <dbReference type="ARBA" id="ARBA00022723"/>
    </source>
</evidence>
<dbReference type="Proteomes" id="UP001417504">
    <property type="component" value="Unassembled WGS sequence"/>
</dbReference>
<keyword evidence="11 17" id="KW-0408">Iron</keyword>
<keyword evidence="14 20" id="KW-0376">Hydrogen peroxide</keyword>
<feature type="binding site" evidence="17">
    <location>
        <position position="109"/>
    </location>
    <ligand>
        <name>Ca(2+)</name>
        <dbReference type="ChEBI" id="CHEBI:29108"/>
        <label>1</label>
    </ligand>
</feature>
<evidence type="ECO:0000256" key="15">
    <source>
        <dbReference type="PIRSR" id="PIRSR600823-1"/>
    </source>
</evidence>
<evidence type="ECO:0000256" key="11">
    <source>
        <dbReference type="ARBA" id="ARBA00023004"/>
    </source>
</evidence>
<dbReference type="CDD" id="cd00693">
    <property type="entry name" value="secretory_peroxidase"/>
    <property type="match status" value="1"/>
</dbReference>
<keyword evidence="9 17" id="KW-0106">Calcium</keyword>
<feature type="active site" description="Proton acceptor" evidence="15">
    <location>
        <position position="101"/>
    </location>
</feature>
<evidence type="ECO:0000259" key="21">
    <source>
        <dbReference type="PROSITE" id="PS50873"/>
    </source>
</evidence>
<feature type="binding site" evidence="17">
    <location>
        <position position="111"/>
    </location>
    <ligand>
        <name>Ca(2+)</name>
        <dbReference type="ChEBI" id="CHEBI:29108"/>
        <label>1</label>
    </ligand>
</feature>
<feature type="binding site" evidence="16">
    <location>
        <position position="197"/>
    </location>
    <ligand>
        <name>substrate</name>
    </ligand>
</feature>
<dbReference type="EMBL" id="JBBNAE010000001">
    <property type="protein sequence ID" value="KAK9155843.1"/>
    <property type="molecule type" value="Genomic_DNA"/>
</dbReference>
<evidence type="ECO:0000256" key="10">
    <source>
        <dbReference type="ARBA" id="ARBA00023002"/>
    </source>
</evidence>
<feature type="disulfide bond" evidence="19">
    <location>
        <begin position="155"/>
        <end position="368"/>
    </location>
</feature>
<evidence type="ECO:0000256" key="8">
    <source>
        <dbReference type="ARBA" id="ARBA00022729"/>
    </source>
</evidence>
<name>A0AAP0PTF3_9MAGN</name>
<keyword evidence="23" id="KW-1185">Reference proteome</keyword>
<dbReference type="GO" id="GO:0005576">
    <property type="term" value="C:extracellular region"/>
    <property type="evidence" value="ECO:0007669"/>
    <property type="project" value="UniProtKB-SubCell"/>
</dbReference>
<dbReference type="InterPro" id="IPR019794">
    <property type="entry name" value="Peroxidases_AS"/>
</dbReference>
<feature type="binding site" description="axial binding residue" evidence="17">
    <location>
        <position position="240"/>
    </location>
    <ligand>
        <name>heme b</name>
        <dbReference type="ChEBI" id="CHEBI:60344"/>
    </ligand>
    <ligandPart>
        <name>Fe</name>
        <dbReference type="ChEBI" id="CHEBI:18248"/>
    </ligandPart>
</feature>
<evidence type="ECO:0000256" key="13">
    <source>
        <dbReference type="ARBA" id="ARBA00023180"/>
    </source>
</evidence>
<dbReference type="Pfam" id="PF00141">
    <property type="entry name" value="peroxidase"/>
    <property type="match status" value="1"/>
</dbReference>
<evidence type="ECO:0000256" key="3">
    <source>
        <dbReference type="ARBA" id="ARBA00012313"/>
    </source>
</evidence>
<dbReference type="InterPro" id="IPR002016">
    <property type="entry name" value="Haem_peroxidase"/>
</dbReference>
<dbReference type="InterPro" id="IPR033905">
    <property type="entry name" value="Secretory_peroxidase"/>
</dbReference>
<evidence type="ECO:0000256" key="19">
    <source>
        <dbReference type="PIRSR" id="PIRSR600823-5"/>
    </source>
</evidence>
<dbReference type="GO" id="GO:0140825">
    <property type="term" value="F:lactoperoxidase activity"/>
    <property type="evidence" value="ECO:0007669"/>
    <property type="project" value="UniProtKB-EC"/>
</dbReference>
<keyword evidence="7 17" id="KW-0479">Metal-binding</keyword>
<evidence type="ECO:0000256" key="2">
    <source>
        <dbReference type="ARBA" id="ARBA00002322"/>
    </source>
</evidence>
<comment type="cofactor">
    <cofactor evidence="17 20">
        <name>Ca(2+)</name>
        <dbReference type="ChEBI" id="CHEBI:29108"/>
    </cofactor>
    <text evidence="17 20">Binds 2 calcium ions per subunit.</text>
</comment>
<evidence type="ECO:0000313" key="23">
    <source>
        <dbReference type="Proteomes" id="UP001417504"/>
    </source>
</evidence>
<dbReference type="GO" id="GO:0006979">
    <property type="term" value="P:response to oxidative stress"/>
    <property type="evidence" value="ECO:0007669"/>
    <property type="project" value="UniProtKB-UniRule"/>
</dbReference>
<reference evidence="22 23" key="1">
    <citation type="submission" date="2024-01" db="EMBL/GenBank/DDBJ databases">
        <title>Genome assemblies of Stephania.</title>
        <authorList>
            <person name="Yang L."/>
        </authorList>
    </citation>
    <scope>NUCLEOTIDE SEQUENCE [LARGE SCALE GENOMIC DNA]</scope>
    <source>
        <strain evidence="22">QJT</strain>
        <tissue evidence="22">Leaf</tissue>
    </source>
</reference>
<sequence length="372" mass="40817">MMPCLKYISGIDVHAKHCTCESQFSVDLGDMASSKFNANIFLLQASVIVLFALSSANAKGLSAKFYSKTCPSVEAIVRKTTASFISRAPTLAAPLLRMHFHDCFVRGCDASILVNSTKRNQAEKSAIPNQFLRGYQVVDAAKAALEKECPGVVSCADILALVARDAVSAIKGPHWNVPLGRRDGRISKASEALNTLPSPFDNITTLIQEFRNKGLSYSNATISYISKSYLNLSINYIGGHTIGTGHCFTFTNRLYNFTGKGDTDPSMDPNYIAHLKKKCKPTDILPLAEMDPGSFRTFDSSYYTMVSKRRGLFESDAALLNNKETRAYVRLQASTHGSTFFRDFSKSMVRMGKVGVLTGKKGEIRKHCAVIN</sequence>
<comment type="function">
    <text evidence="2">Removal of H(2)O(2), oxidation of toxic reductants, biosynthesis and degradation of lignin, suberization, auxin catabolism, response to environmental stresses such as wounding, pathogen attack and oxidative stress. These functions might be dependent on each isozyme/isoform in each plant tissue.</text>
</comment>
<proteinExistence type="inferred from homology"/>
<keyword evidence="4 20" id="KW-0964">Secreted</keyword>
<dbReference type="PRINTS" id="PR00461">
    <property type="entry name" value="PLPEROXIDASE"/>
</dbReference>
<dbReference type="InterPro" id="IPR010255">
    <property type="entry name" value="Haem_peroxidase_sf"/>
</dbReference>
<comment type="subcellular location">
    <subcellularLocation>
        <location evidence="20">Secreted</location>
    </subcellularLocation>
</comment>
<dbReference type="GO" id="GO:0046872">
    <property type="term" value="F:metal ion binding"/>
    <property type="evidence" value="ECO:0007669"/>
    <property type="project" value="UniProtKB-UniRule"/>
</dbReference>
<evidence type="ECO:0000256" key="1">
    <source>
        <dbReference type="ARBA" id="ARBA00000189"/>
    </source>
</evidence>
<dbReference type="FunFam" id="1.10.520.10:FF:000001">
    <property type="entry name" value="Peroxidase"/>
    <property type="match status" value="1"/>
</dbReference>
<dbReference type="GO" id="GO:0020037">
    <property type="term" value="F:heme binding"/>
    <property type="evidence" value="ECO:0007669"/>
    <property type="project" value="UniProtKB-UniRule"/>
</dbReference>
<dbReference type="PROSITE" id="PS00436">
    <property type="entry name" value="PEROXIDASE_2"/>
    <property type="match status" value="1"/>
</dbReference>
<evidence type="ECO:0000256" key="18">
    <source>
        <dbReference type="PIRSR" id="PIRSR600823-4"/>
    </source>
</evidence>
<organism evidence="22 23">
    <name type="scientific">Stephania japonica</name>
    <dbReference type="NCBI Taxonomy" id="461633"/>
    <lineage>
        <taxon>Eukaryota</taxon>
        <taxon>Viridiplantae</taxon>
        <taxon>Streptophyta</taxon>
        <taxon>Embryophyta</taxon>
        <taxon>Tracheophyta</taxon>
        <taxon>Spermatophyta</taxon>
        <taxon>Magnoliopsida</taxon>
        <taxon>Ranunculales</taxon>
        <taxon>Menispermaceae</taxon>
        <taxon>Menispermoideae</taxon>
        <taxon>Cissampelideae</taxon>
        <taxon>Stephania</taxon>
    </lineage>
</organism>
<evidence type="ECO:0000256" key="16">
    <source>
        <dbReference type="PIRSR" id="PIRSR600823-2"/>
    </source>
</evidence>
<evidence type="ECO:0000256" key="12">
    <source>
        <dbReference type="ARBA" id="ARBA00023157"/>
    </source>
</evidence>
<evidence type="ECO:0000256" key="20">
    <source>
        <dbReference type="RuleBase" id="RU362060"/>
    </source>
</evidence>
<feature type="site" description="Transition state stabilizer" evidence="18">
    <location>
        <position position="97"/>
    </location>
</feature>
<keyword evidence="12 19" id="KW-1015">Disulfide bond</keyword>
<keyword evidence="5 20" id="KW-0575">Peroxidase</keyword>
<feature type="binding site" evidence="17">
    <location>
        <position position="123"/>
    </location>
    <ligand>
        <name>Ca(2+)</name>
        <dbReference type="ChEBI" id="CHEBI:29108"/>
        <label>1</label>
    </ligand>
</feature>
<evidence type="ECO:0000256" key="4">
    <source>
        <dbReference type="ARBA" id="ARBA00022525"/>
    </source>
</evidence>
<feature type="binding site" evidence="17">
    <location>
        <position position="299"/>
    </location>
    <ligand>
        <name>Ca(2+)</name>
        <dbReference type="ChEBI" id="CHEBI:29108"/>
        <label>2</label>
    </ligand>
</feature>
<keyword evidence="6 20" id="KW-0349">Heme</keyword>